<keyword evidence="2" id="KW-1185">Reference proteome</keyword>
<reference evidence="1" key="1">
    <citation type="submission" date="2023-07" db="EMBL/GenBank/DDBJ databases">
        <title>Black Yeasts Isolated from many extreme environments.</title>
        <authorList>
            <person name="Coleine C."/>
            <person name="Stajich J.E."/>
            <person name="Selbmann L."/>
        </authorList>
    </citation>
    <scope>NUCLEOTIDE SEQUENCE</scope>
    <source>
        <strain evidence="1">CCFEE 5714</strain>
    </source>
</reference>
<proteinExistence type="predicted"/>
<organism evidence="1 2">
    <name type="scientific">Vermiconidia calcicola</name>
    <dbReference type="NCBI Taxonomy" id="1690605"/>
    <lineage>
        <taxon>Eukaryota</taxon>
        <taxon>Fungi</taxon>
        <taxon>Dikarya</taxon>
        <taxon>Ascomycota</taxon>
        <taxon>Pezizomycotina</taxon>
        <taxon>Dothideomycetes</taxon>
        <taxon>Dothideomycetidae</taxon>
        <taxon>Mycosphaerellales</taxon>
        <taxon>Extremaceae</taxon>
        <taxon>Vermiconidia</taxon>
    </lineage>
</organism>
<evidence type="ECO:0000313" key="2">
    <source>
        <dbReference type="Proteomes" id="UP001281147"/>
    </source>
</evidence>
<comment type="caution">
    <text evidence="1">The sequence shown here is derived from an EMBL/GenBank/DDBJ whole genome shotgun (WGS) entry which is preliminary data.</text>
</comment>
<sequence>MTGKALYAASAAALFSTAAMAHQFVMYSPGGDDSAVERMDAILYPNAIAGHVHQIFGASGSSPDMTYESLQESNSTTVGSAGFEGNARDHSVYWHPALYMEANDGSGYIRVPMNGHTLYYFDIGEGKKREPFEFPHGFRMVGGDSTLRAPADNPMITTWKCSTGGSYNFGDDGGFPTGVSTCSDYTNLFNSVEFPHCWNGNDFDQEDTKAHMAYPEGDARSGSCPSSHPIRLPHIFMKNFFNIDEIADKVKPDSFTLSQGDKTGFGSHADFYNGWEDGAIPALFEQCPQPEYGNMDIGTCPHFESSGPATDCILEVTYKEEVDRPGNHLPGCNPIVDISPAPKMAPAALGEATDKCKAGSSSGGDSSEPSSAVPQSSSYGSDESSSVAPASDSAPAAVPSSSSAPMSGSAPAAIPSYAPASAASAPAPPGSYGSPGAATTVTTFTTFTTSPSPANEPGTWDNGRPWKGGKHRHRHHGYPHGRPSW</sequence>
<evidence type="ECO:0000313" key="1">
    <source>
        <dbReference type="EMBL" id="KAK3724820.1"/>
    </source>
</evidence>
<gene>
    <name evidence="1" type="ORF">LTR37_000868</name>
</gene>
<dbReference type="EMBL" id="JAUTXU010000004">
    <property type="protein sequence ID" value="KAK3724820.1"/>
    <property type="molecule type" value="Genomic_DNA"/>
</dbReference>
<dbReference type="Proteomes" id="UP001281147">
    <property type="component" value="Unassembled WGS sequence"/>
</dbReference>
<name>A0ACC3NY57_9PEZI</name>
<accession>A0ACC3NY57</accession>
<protein>
    <submittedName>
        <fullName evidence="1">Uncharacterized protein</fullName>
    </submittedName>
</protein>